<reference evidence="1 2" key="2">
    <citation type="submission" date="2018-11" db="EMBL/GenBank/DDBJ databases">
        <authorList>
            <consortium name="Pathogen Informatics"/>
        </authorList>
    </citation>
    <scope>NUCLEOTIDE SEQUENCE [LARGE SCALE GENOMIC DNA]</scope>
</reference>
<dbReference type="WBParaSite" id="SBAD_0001030101-mRNA-1">
    <property type="protein sequence ID" value="SBAD_0001030101-mRNA-1"/>
    <property type="gene ID" value="SBAD_0001030101"/>
</dbReference>
<dbReference type="Proteomes" id="UP000270296">
    <property type="component" value="Unassembled WGS sequence"/>
</dbReference>
<name>A0A183J251_9BILA</name>
<proteinExistence type="predicted"/>
<keyword evidence="2" id="KW-1185">Reference proteome</keyword>
<evidence type="ECO:0000313" key="1">
    <source>
        <dbReference type="EMBL" id="VDP27530.1"/>
    </source>
</evidence>
<evidence type="ECO:0000313" key="2">
    <source>
        <dbReference type="Proteomes" id="UP000270296"/>
    </source>
</evidence>
<accession>A0A183J251</accession>
<reference evidence="3" key="1">
    <citation type="submission" date="2016-06" db="UniProtKB">
        <authorList>
            <consortium name="WormBaseParasite"/>
        </authorList>
    </citation>
    <scope>IDENTIFICATION</scope>
</reference>
<sequence>MTFARRRVFPPQLSYRLLKFFAAAKHQTATSTSSRDTCFCVSTSR</sequence>
<dbReference type="AlphaFoldDB" id="A0A183J251"/>
<protein>
    <submittedName>
        <fullName evidence="1 3">Uncharacterized protein</fullName>
    </submittedName>
</protein>
<gene>
    <name evidence="1" type="ORF">SBAD_LOCUS9949</name>
</gene>
<dbReference type="EMBL" id="UZAM01013388">
    <property type="protein sequence ID" value="VDP27530.1"/>
    <property type="molecule type" value="Genomic_DNA"/>
</dbReference>
<organism evidence="3">
    <name type="scientific">Soboliphyme baturini</name>
    <dbReference type="NCBI Taxonomy" id="241478"/>
    <lineage>
        <taxon>Eukaryota</taxon>
        <taxon>Metazoa</taxon>
        <taxon>Ecdysozoa</taxon>
        <taxon>Nematoda</taxon>
        <taxon>Enoplea</taxon>
        <taxon>Dorylaimia</taxon>
        <taxon>Dioctophymatida</taxon>
        <taxon>Dioctophymatoidea</taxon>
        <taxon>Soboliphymatidae</taxon>
        <taxon>Soboliphyme</taxon>
    </lineage>
</organism>
<evidence type="ECO:0000313" key="3">
    <source>
        <dbReference type="WBParaSite" id="SBAD_0001030101-mRNA-1"/>
    </source>
</evidence>